<dbReference type="Proteomes" id="UP000309138">
    <property type="component" value="Unassembled WGS sequence"/>
</dbReference>
<accession>A0A4U1L0G9</accession>
<protein>
    <submittedName>
        <fullName evidence="1">Uncharacterized protein</fullName>
    </submittedName>
</protein>
<organism evidence="1 2">
    <name type="scientific">Sphingomonas baiyangensis</name>
    <dbReference type="NCBI Taxonomy" id="2572576"/>
    <lineage>
        <taxon>Bacteria</taxon>
        <taxon>Pseudomonadati</taxon>
        <taxon>Pseudomonadota</taxon>
        <taxon>Alphaproteobacteria</taxon>
        <taxon>Sphingomonadales</taxon>
        <taxon>Sphingomonadaceae</taxon>
        <taxon>Sphingomonas</taxon>
    </lineage>
</organism>
<proteinExistence type="predicted"/>
<keyword evidence="2" id="KW-1185">Reference proteome</keyword>
<evidence type="ECO:0000313" key="2">
    <source>
        <dbReference type="Proteomes" id="UP000309138"/>
    </source>
</evidence>
<dbReference type="RefSeq" id="WP_136942182.1">
    <property type="nucleotide sequence ID" value="NZ_SWKR01000002.1"/>
</dbReference>
<reference evidence="1 2" key="1">
    <citation type="submission" date="2019-04" db="EMBL/GenBank/DDBJ databases">
        <authorList>
            <person name="Yang Y."/>
            <person name="Wei D."/>
        </authorList>
    </citation>
    <scope>NUCLEOTIDE SEQUENCE [LARGE SCALE GENOMIC DNA]</scope>
    <source>
        <strain evidence="1 2">L-1-4w-11</strain>
    </source>
</reference>
<evidence type="ECO:0000313" key="1">
    <source>
        <dbReference type="EMBL" id="TKD50239.1"/>
    </source>
</evidence>
<dbReference type="EMBL" id="SWKR01000002">
    <property type="protein sequence ID" value="TKD50239.1"/>
    <property type="molecule type" value="Genomic_DNA"/>
</dbReference>
<comment type="caution">
    <text evidence="1">The sequence shown here is derived from an EMBL/GenBank/DDBJ whole genome shotgun (WGS) entry which is preliminary data.</text>
</comment>
<name>A0A4U1L0G9_9SPHN</name>
<gene>
    <name evidence="1" type="ORF">FBR43_05310</name>
</gene>
<dbReference type="AlphaFoldDB" id="A0A4U1L0G9"/>
<sequence>MNPIEAVSKAIQDLLPAWMAEDGSVEDADLARAALKALADNITPEMVEAGDWECFGEVRQDVVAIFRAMIATAIRARRDDV</sequence>